<dbReference type="AlphaFoldDB" id="A0A919TFR3"/>
<reference evidence="1 2" key="1">
    <citation type="submission" date="2021-03" db="EMBL/GenBank/DDBJ databases">
        <title>Whole genome shotgun sequence of Actinoplanes toevensis NBRC 105298.</title>
        <authorList>
            <person name="Komaki H."/>
            <person name="Tamura T."/>
        </authorList>
    </citation>
    <scope>NUCLEOTIDE SEQUENCE [LARGE SCALE GENOMIC DNA]</scope>
    <source>
        <strain evidence="1 2">NBRC 105298</strain>
    </source>
</reference>
<proteinExistence type="predicted"/>
<name>A0A919TFR3_9ACTN</name>
<sequence>MYGICTLDPGGRIADRSVMAALDWDPGKRLDIRVSRGLIAVFADGRGIFRITTHRLLHLPVAARRWCALAAGDRVLLAAYPQGGLLVVHPPGVLDAVVDQVHADALGGGRDG</sequence>
<dbReference type="EMBL" id="BOQN01000064">
    <property type="protein sequence ID" value="GIM93191.1"/>
    <property type="molecule type" value="Genomic_DNA"/>
</dbReference>
<protein>
    <submittedName>
        <fullName evidence="1">Uncharacterized protein</fullName>
    </submittedName>
</protein>
<dbReference type="Proteomes" id="UP000677082">
    <property type="component" value="Unassembled WGS sequence"/>
</dbReference>
<comment type="caution">
    <text evidence="1">The sequence shown here is derived from an EMBL/GenBank/DDBJ whole genome shotgun (WGS) entry which is preliminary data.</text>
</comment>
<evidence type="ECO:0000313" key="1">
    <source>
        <dbReference type="EMBL" id="GIM93191.1"/>
    </source>
</evidence>
<evidence type="ECO:0000313" key="2">
    <source>
        <dbReference type="Proteomes" id="UP000677082"/>
    </source>
</evidence>
<organism evidence="1 2">
    <name type="scientific">Paractinoplanes toevensis</name>
    <dbReference type="NCBI Taxonomy" id="571911"/>
    <lineage>
        <taxon>Bacteria</taxon>
        <taxon>Bacillati</taxon>
        <taxon>Actinomycetota</taxon>
        <taxon>Actinomycetes</taxon>
        <taxon>Micromonosporales</taxon>
        <taxon>Micromonosporaceae</taxon>
        <taxon>Paractinoplanes</taxon>
    </lineage>
</organism>
<accession>A0A919TFR3</accession>
<keyword evidence="2" id="KW-1185">Reference proteome</keyword>
<gene>
    <name evidence="1" type="ORF">Ato02nite_049840</name>
</gene>